<dbReference type="WBParaSite" id="ES5_v2.g30981.t1">
    <property type="protein sequence ID" value="ES5_v2.g30981.t1"/>
    <property type="gene ID" value="ES5_v2.g30981"/>
</dbReference>
<sequence>MACPPPPTMPGVIVGPLMQDPTTCVLTRTVDCMNPMELEFDGNTADTYPNAVTLTCDETAMKYTFTNSASMTQQIMTSIDCM</sequence>
<dbReference type="Proteomes" id="UP000887579">
    <property type="component" value="Unplaced"/>
</dbReference>
<accession>A0AC34GMS0</accession>
<organism evidence="1 2">
    <name type="scientific">Panagrolaimus sp. ES5</name>
    <dbReference type="NCBI Taxonomy" id="591445"/>
    <lineage>
        <taxon>Eukaryota</taxon>
        <taxon>Metazoa</taxon>
        <taxon>Ecdysozoa</taxon>
        <taxon>Nematoda</taxon>
        <taxon>Chromadorea</taxon>
        <taxon>Rhabditida</taxon>
        <taxon>Tylenchina</taxon>
        <taxon>Panagrolaimomorpha</taxon>
        <taxon>Panagrolaimoidea</taxon>
        <taxon>Panagrolaimidae</taxon>
        <taxon>Panagrolaimus</taxon>
    </lineage>
</organism>
<evidence type="ECO:0000313" key="1">
    <source>
        <dbReference type="Proteomes" id="UP000887579"/>
    </source>
</evidence>
<name>A0AC34GMS0_9BILA</name>
<evidence type="ECO:0000313" key="2">
    <source>
        <dbReference type="WBParaSite" id="ES5_v2.g30981.t1"/>
    </source>
</evidence>
<proteinExistence type="predicted"/>
<reference evidence="2" key="1">
    <citation type="submission" date="2022-11" db="UniProtKB">
        <authorList>
            <consortium name="WormBaseParasite"/>
        </authorList>
    </citation>
    <scope>IDENTIFICATION</scope>
</reference>
<protein>
    <submittedName>
        <fullName evidence="2">C6 domain-containing protein</fullName>
    </submittedName>
</protein>